<dbReference type="SUPFAM" id="SSF56925">
    <property type="entry name" value="OMPA-like"/>
    <property type="match status" value="1"/>
</dbReference>
<feature type="domain" description="Outer membrane protein beta-barrel" evidence="3">
    <location>
        <begin position="10"/>
        <end position="203"/>
    </location>
</feature>
<dbReference type="RefSeq" id="WP_237873328.1">
    <property type="nucleotide sequence ID" value="NZ_JAKLTR010000009.1"/>
</dbReference>
<protein>
    <submittedName>
        <fullName evidence="4">Porin family protein</fullName>
    </submittedName>
</protein>
<feature type="chain" id="PRO_5046230695" evidence="2">
    <location>
        <begin position="22"/>
        <end position="207"/>
    </location>
</feature>
<dbReference type="EMBL" id="JAKLTR010000009">
    <property type="protein sequence ID" value="MCG2615499.1"/>
    <property type="molecule type" value="Genomic_DNA"/>
</dbReference>
<evidence type="ECO:0000256" key="2">
    <source>
        <dbReference type="SAM" id="SignalP"/>
    </source>
</evidence>
<evidence type="ECO:0000313" key="5">
    <source>
        <dbReference type="Proteomes" id="UP001165367"/>
    </source>
</evidence>
<keyword evidence="1 2" id="KW-0732">Signal</keyword>
<evidence type="ECO:0000259" key="3">
    <source>
        <dbReference type="Pfam" id="PF13505"/>
    </source>
</evidence>
<evidence type="ECO:0000256" key="1">
    <source>
        <dbReference type="ARBA" id="ARBA00022729"/>
    </source>
</evidence>
<name>A0ABS9KT41_9BACT</name>
<keyword evidence="5" id="KW-1185">Reference proteome</keyword>
<sequence length="207" mass="22768">MRSYKIIMLSALLLTVAGSYAQKGEFRGTASYSAAMPLGSFKENVVSKTSFRGVDINLLYGISDKVSVGFTTGYQDFYEKYPRQVYKLSDGSDVSAVISNSVQQIPLLATARYNFMTEGAIRPYALAGIGGNLVLNRQFLGEYTNDNTSRFALSARPELGVFIPFGKESETGINVGAYYNYVRYNKGDIDNMNSVGIRLGIGFPMRN</sequence>
<gene>
    <name evidence="4" type="ORF">LZZ85_14460</name>
</gene>
<evidence type="ECO:0000313" key="4">
    <source>
        <dbReference type="EMBL" id="MCG2615499.1"/>
    </source>
</evidence>
<feature type="signal peptide" evidence="2">
    <location>
        <begin position="1"/>
        <end position="21"/>
    </location>
</feature>
<comment type="caution">
    <text evidence="4">The sequence shown here is derived from an EMBL/GenBank/DDBJ whole genome shotgun (WGS) entry which is preliminary data.</text>
</comment>
<dbReference type="Gene3D" id="2.40.160.20">
    <property type="match status" value="1"/>
</dbReference>
<dbReference type="InterPro" id="IPR011250">
    <property type="entry name" value="OMP/PagP_B-barrel"/>
</dbReference>
<organism evidence="4 5">
    <name type="scientific">Terrimonas ginsenosidimutans</name>
    <dbReference type="NCBI Taxonomy" id="2908004"/>
    <lineage>
        <taxon>Bacteria</taxon>
        <taxon>Pseudomonadati</taxon>
        <taxon>Bacteroidota</taxon>
        <taxon>Chitinophagia</taxon>
        <taxon>Chitinophagales</taxon>
        <taxon>Chitinophagaceae</taxon>
        <taxon>Terrimonas</taxon>
    </lineage>
</organism>
<dbReference type="Pfam" id="PF13505">
    <property type="entry name" value="OMP_b-brl"/>
    <property type="match status" value="1"/>
</dbReference>
<accession>A0ABS9KT41</accession>
<dbReference type="InterPro" id="IPR027385">
    <property type="entry name" value="Beta-barrel_OMP"/>
</dbReference>
<dbReference type="Proteomes" id="UP001165367">
    <property type="component" value="Unassembled WGS sequence"/>
</dbReference>
<reference evidence="4" key="1">
    <citation type="submission" date="2022-01" db="EMBL/GenBank/DDBJ databases">
        <authorList>
            <person name="Jo J.-H."/>
            <person name="Im W.-T."/>
        </authorList>
    </citation>
    <scope>NUCLEOTIDE SEQUENCE</scope>
    <source>
        <strain evidence="4">NA20</strain>
    </source>
</reference>
<proteinExistence type="predicted"/>